<comment type="caution">
    <text evidence="4">The sequence shown here is derived from an EMBL/GenBank/DDBJ whole genome shotgun (WGS) entry which is preliminary data.</text>
</comment>
<sequence>MGIVHITHLIDDIDGTVLDEGDGQQVRFSIDGRAYEIDLTAQNADELFEAFAPYVQAARSVSTGRTQSARHPAGAGVDLVAVRTWARENGHTVSDRGRVPASIIDAYKSSH</sequence>
<dbReference type="Gene3D" id="4.10.320.10">
    <property type="entry name" value="E3-binding domain"/>
    <property type="match status" value="1"/>
</dbReference>
<proteinExistence type="predicted"/>
<dbReference type="InterPro" id="IPR042261">
    <property type="entry name" value="Lsr2-like_dimerization"/>
</dbReference>
<accession>A0ABU3T685</accession>
<evidence type="ECO:0000313" key="4">
    <source>
        <dbReference type="EMBL" id="MDU0366888.1"/>
    </source>
</evidence>
<protein>
    <submittedName>
        <fullName evidence="4">Lsr2 family protein</fullName>
    </submittedName>
</protein>
<dbReference type="RefSeq" id="WP_315994094.1">
    <property type="nucleotide sequence ID" value="NZ_JAWDIS010000001.1"/>
</dbReference>
<evidence type="ECO:0000256" key="1">
    <source>
        <dbReference type="ARBA" id="ARBA00023125"/>
    </source>
</evidence>
<dbReference type="InterPro" id="IPR055370">
    <property type="entry name" value="Lsr2_DNA-bd"/>
</dbReference>
<dbReference type="EMBL" id="JAWDIS010000001">
    <property type="protein sequence ID" value="MDU0366888.1"/>
    <property type="molecule type" value="Genomic_DNA"/>
</dbReference>
<evidence type="ECO:0000259" key="3">
    <source>
        <dbReference type="Pfam" id="PF23359"/>
    </source>
</evidence>
<dbReference type="Gene3D" id="3.30.60.230">
    <property type="entry name" value="Lsr2, dimerization domain"/>
    <property type="match status" value="1"/>
</dbReference>
<keyword evidence="5" id="KW-1185">Reference proteome</keyword>
<evidence type="ECO:0000313" key="5">
    <source>
        <dbReference type="Proteomes" id="UP001263371"/>
    </source>
</evidence>
<dbReference type="InterPro" id="IPR036625">
    <property type="entry name" value="E3-bd_dom_sf"/>
</dbReference>
<gene>
    <name evidence="4" type="ORF">RWH45_06645</name>
</gene>
<feature type="domain" description="Lsr2 dimerization" evidence="2">
    <location>
        <begin position="1"/>
        <end position="61"/>
    </location>
</feature>
<dbReference type="Pfam" id="PF23359">
    <property type="entry name" value="Lsr2_DNA-bd"/>
    <property type="match status" value="1"/>
</dbReference>
<dbReference type="Proteomes" id="UP001263371">
    <property type="component" value="Unassembled WGS sequence"/>
</dbReference>
<organism evidence="4 5">
    <name type="scientific">Microbacterium galbum</name>
    <dbReference type="NCBI Taxonomy" id="3075994"/>
    <lineage>
        <taxon>Bacteria</taxon>
        <taxon>Bacillati</taxon>
        <taxon>Actinomycetota</taxon>
        <taxon>Actinomycetes</taxon>
        <taxon>Micrococcales</taxon>
        <taxon>Microbacteriaceae</taxon>
        <taxon>Microbacterium</taxon>
    </lineage>
</organism>
<keyword evidence="1" id="KW-0238">DNA-binding</keyword>
<feature type="domain" description="Lsr2 DNA-binding" evidence="3">
    <location>
        <begin position="78"/>
        <end position="108"/>
    </location>
</feature>
<dbReference type="Pfam" id="PF11774">
    <property type="entry name" value="Lsr2"/>
    <property type="match status" value="1"/>
</dbReference>
<reference evidence="4 5" key="1">
    <citation type="submission" date="2023-09" db="EMBL/GenBank/DDBJ databases">
        <title>Microbacterium fusihabitans sp. nov., Microbacterium phycihabitans sp. nov., and Microbacterium cervinum sp. nov., isolated from dried seaweeds of beach.</title>
        <authorList>
            <person name="Lee S.D."/>
        </authorList>
    </citation>
    <scope>NUCLEOTIDE SEQUENCE [LARGE SCALE GENOMIC DNA]</scope>
    <source>
        <strain evidence="4 5">KSW4-17</strain>
    </source>
</reference>
<evidence type="ECO:0000259" key="2">
    <source>
        <dbReference type="Pfam" id="PF11774"/>
    </source>
</evidence>
<dbReference type="InterPro" id="IPR024412">
    <property type="entry name" value="Lsr2_dim_dom"/>
</dbReference>
<name>A0ABU3T685_9MICO</name>